<evidence type="ECO:0000313" key="3">
    <source>
        <dbReference type="Proteomes" id="UP001232148"/>
    </source>
</evidence>
<dbReference type="EMBL" id="MU843046">
    <property type="protein sequence ID" value="KAK2022365.1"/>
    <property type="molecule type" value="Genomic_DNA"/>
</dbReference>
<feature type="region of interest" description="Disordered" evidence="1">
    <location>
        <begin position="629"/>
        <end position="661"/>
    </location>
</feature>
<gene>
    <name evidence="2" type="ORF">LX32DRAFT_687196</name>
</gene>
<accession>A0AAD9LXX7</accession>
<keyword evidence="3" id="KW-1185">Reference proteome</keyword>
<protein>
    <submittedName>
        <fullName evidence="2">Uncharacterized protein</fullName>
    </submittedName>
</protein>
<reference evidence="2" key="1">
    <citation type="submission" date="2021-06" db="EMBL/GenBank/DDBJ databases">
        <title>Comparative genomics, transcriptomics and evolutionary studies reveal genomic signatures of adaptation to plant cell wall in hemibiotrophic fungi.</title>
        <authorList>
            <consortium name="DOE Joint Genome Institute"/>
            <person name="Baroncelli R."/>
            <person name="Diaz J.F."/>
            <person name="Benocci T."/>
            <person name="Peng M."/>
            <person name="Battaglia E."/>
            <person name="Haridas S."/>
            <person name="Andreopoulos W."/>
            <person name="Labutti K."/>
            <person name="Pangilinan J."/>
            <person name="Floch G.L."/>
            <person name="Makela M.R."/>
            <person name="Henrissat B."/>
            <person name="Grigoriev I.V."/>
            <person name="Crouch J.A."/>
            <person name="De Vries R.P."/>
            <person name="Sukno S.A."/>
            <person name="Thon M.R."/>
        </authorList>
    </citation>
    <scope>NUCLEOTIDE SEQUENCE</scope>
    <source>
        <strain evidence="2">MAFF235873</strain>
    </source>
</reference>
<proteinExistence type="predicted"/>
<dbReference type="Proteomes" id="UP001232148">
    <property type="component" value="Unassembled WGS sequence"/>
</dbReference>
<evidence type="ECO:0000313" key="2">
    <source>
        <dbReference type="EMBL" id="KAK2022365.1"/>
    </source>
</evidence>
<evidence type="ECO:0000256" key="1">
    <source>
        <dbReference type="SAM" id="MobiDB-lite"/>
    </source>
</evidence>
<sequence>MVSITYDHYSYFEQSFLNHLGDWRHNVLARSQLNELQPDGDQNLKPYYCYWLFLAKCFVSLLVAEYWKYNHYTHFAQDIRHSNANFHHLGYWTHYSNDRYGYFCTSVSCQLNIVALGYHSTPYRQQHESQSFLEFNSGTFIYTWCFGFVDRGNTSQLIMDCKCQCYLDSHQSRKRSSNFGNGVYRDAKFRQCSSLAGLQLHDIDLGNWHYIKSHADWHRDSFQQFPVGLFPLEQFDLVPPAYWYLDRIYHYGERRCDDYPVATERYLDIKGKHHWVRTSTTLLSTVLTGTGATTASTNMTFTSTGSPTLPTANTTSSLVATRNATFTVSGSVITLVSTLTRVPATLTGSVTGPTGNVTITLISGTESGPLVSTSTATWANGSVTEIITSASSSGMSSSLRTPSNTRSDNSVWHGVFNNLVGRNYLWWSCNGHLKLNVRLSFLVTSIPQFDHHLWRSADNSSLLDHIRNRVFFFVYTTRTHASTFQLICGCSTLICNNAAVHFLGNVYFCVHTFLIHQQFASIAISIERHLRPTNHYELHGPSCTSRWQNLTSTSSTARFASTWTSLALANLTSSSLDRATTFITSTTRRPGDPSGEDDGFSSESNFVFGTPTTTITDAPLPSNTAYPWGGLGPIFRPHGKLEPEKGGVSAPKLKGRKVHAA</sequence>
<feature type="region of interest" description="Disordered" evidence="1">
    <location>
        <begin position="584"/>
        <end position="604"/>
    </location>
</feature>
<comment type="caution">
    <text evidence="2">The sequence shown here is derived from an EMBL/GenBank/DDBJ whole genome shotgun (WGS) entry which is preliminary data.</text>
</comment>
<dbReference type="AlphaFoldDB" id="A0AAD9LXX7"/>
<name>A0AAD9LXX7_9PEZI</name>
<organism evidence="2 3">
    <name type="scientific">Colletotrichum zoysiae</name>
    <dbReference type="NCBI Taxonomy" id="1216348"/>
    <lineage>
        <taxon>Eukaryota</taxon>
        <taxon>Fungi</taxon>
        <taxon>Dikarya</taxon>
        <taxon>Ascomycota</taxon>
        <taxon>Pezizomycotina</taxon>
        <taxon>Sordariomycetes</taxon>
        <taxon>Hypocreomycetidae</taxon>
        <taxon>Glomerellales</taxon>
        <taxon>Glomerellaceae</taxon>
        <taxon>Colletotrichum</taxon>
        <taxon>Colletotrichum graminicola species complex</taxon>
    </lineage>
</organism>